<protein>
    <submittedName>
        <fullName evidence="1">Uncharacterized protein</fullName>
    </submittedName>
</protein>
<reference evidence="2" key="1">
    <citation type="journal article" date="2012" name="Science">
        <title>The Paleozoic origin of enzymatic lignin decomposition reconstructed from 31 fungal genomes.</title>
        <authorList>
            <person name="Floudas D."/>
            <person name="Binder M."/>
            <person name="Riley R."/>
            <person name="Barry K."/>
            <person name="Blanchette R.A."/>
            <person name="Henrissat B."/>
            <person name="Martinez A.T."/>
            <person name="Otillar R."/>
            <person name="Spatafora J.W."/>
            <person name="Yadav J.S."/>
            <person name="Aerts A."/>
            <person name="Benoit I."/>
            <person name="Boyd A."/>
            <person name="Carlson A."/>
            <person name="Copeland A."/>
            <person name="Coutinho P.M."/>
            <person name="de Vries R.P."/>
            <person name="Ferreira P."/>
            <person name="Findley K."/>
            <person name="Foster B."/>
            <person name="Gaskell J."/>
            <person name="Glotzer D."/>
            <person name="Gorecki P."/>
            <person name="Heitman J."/>
            <person name="Hesse C."/>
            <person name="Hori C."/>
            <person name="Igarashi K."/>
            <person name="Jurgens J.A."/>
            <person name="Kallen N."/>
            <person name="Kersten P."/>
            <person name="Kohler A."/>
            <person name="Kuees U."/>
            <person name="Kumar T.K.A."/>
            <person name="Kuo A."/>
            <person name="LaButti K."/>
            <person name="Larrondo L.F."/>
            <person name="Lindquist E."/>
            <person name="Ling A."/>
            <person name="Lombard V."/>
            <person name="Lucas S."/>
            <person name="Lundell T."/>
            <person name="Martin R."/>
            <person name="McLaughlin D.J."/>
            <person name="Morgenstern I."/>
            <person name="Morin E."/>
            <person name="Murat C."/>
            <person name="Nagy L.G."/>
            <person name="Nolan M."/>
            <person name="Ohm R.A."/>
            <person name="Patyshakuliyeva A."/>
            <person name="Rokas A."/>
            <person name="Ruiz-Duenas F.J."/>
            <person name="Sabat G."/>
            <person name="Salamov A."/>
            <person name="Samejima M."/>
            <person name="Schmutz J."/>
            <person name="Slot J.C."/>
            <person name="St John F."/>
            <person name="Stenlid J."/>
            <person name="Sun H."/>
            <person name="Sun S."/>
            <person name="Syed K."/>
            <person name="Tsang A."/>
            <person name="Wiebenga A."/>
            <person name="Young D."/>
            <person name="Pisabarro A."/>
            <person name="Eastwood D.C."/>
            <person name="Martin F."/>
            <person name="Cullen D."/>
            <person name="Grigoriev I.V."/>
            <person name="Hibbett D.S."/>
        </authorList>
    </citation>
    <scope>NUCLEOTIDE SEQUENCE [LARGE SCALE GENOMIC DNA]</scope>
    <source>
        <strain evidence="2">MF3/22</strain>
    </source>
</reference>
<organism evidence="1 2">
    <name type="scientific">Fomitiporia mediterranea (strain MF3/22)</name>
    <name type="common">Grapevine white-rot fungus</name>
    <dbReference type="NCBI Taxonomy" id="694068"/>
    <lineage>
        <taxon>Eukaryota</taxon>
        <taxon>Fungi</taxon>
        <taxon>Dikarya</taxon>
        <taxon>Basidiomycota</taxon>
        <taxon>Agaricomycotina</taxon>
        <taxon>Agaricomycetes</taxon>
        <taxon>Hymenochaetales</taxon>
        <taxon>Hymenochaetaceae</taxon>
        <taxon>Fomitiporia</taxon>
    </lineage>
</organism>
<dbReference type="InterPro" id="IPR043128">
    <property type="entry name" value="Rev_trsase/Diguanyl_cyclase"/>
</dbReference>
<dbReference type="AlphaFoldDB" id="R7SGP4"/>
<dbReference type="Proteomes" id="UP000053630">
    <property type="component" value="Unassembled WGS sequence"/>
</dbReference>
<gene>
    <name evidence="1" type="ORF">FOMMEDRAFT_99170</name>
</gene>
<dbReference type="PANTHER" id="PTHR33064">
    <property type="entry name" value="POL PROTEIN"/>
    <property type="match status" value="1"/>
</dbReference>
<sequence length="178" mass="20359">LDEQSRDLTMFQTPLGMFCLTVLLMGYTNSVQILHNDLVFILCNKILDVTNPYTDNVLVIGPCSRYETADRTEETLPKNEGIQKFVYKHLMDVNWILQRVKAVGGTFSGKKIMLCNKSAIFVRHKLTYLGREAEESQIQKVRDWLPYKSVTEVQGFLGTVGVLHVFIRNYAKLAQPLN</sequence>
<proteinExistence type="predicted"/>
<accession>R7SGP4</accession>
<dbReference type="OrthoDB" id="3186349at2759"/>
<dbReference type="RefSeq" id="XP_007272261.1">
    <property type="nucleotide sequence ID" value="XM_007272199.1"/>
</dbReference>
<keyword evidence="2" id="KW-1185">Reference proteome</keyword>
<name>R7SGP4_FOMME</name>
<dbReference type="GeneID" id="18681028"/>
<feature type="non-terminal residue" evidence="1">
    <location>
        <position position="1"/>
    </location>
</feature>
<dbReference type="Gene3D" id="3.30.70.270">
    <property type="match status" value="1"/>
</dbReference>
<dbReference type="InterPro" id="IPR051320">
    <property type="entry name" value="Viral_Replic_Matur_Polypro"/>
</dbReference>
<dbReference type="eggNOG" id="KOG0017">
    <property type="taxonomic scope" value="Eukaryota"/>
</dbReference>
<dbReference type="KEGG" id="fme:FOMMEDRAFT_99170"/>
<evidence type="ECO:0000313" key="2">
    <source>
        <dbReference type="Proteomes" id="UP000053630"/>
    </source>
</evidence>
<dbReference type="SUPFAM" id="SSF56672">
    <property type="entry name" value="DNA/RNA polymerases"/>
    <property type="match status" value="1"/>
</dbReference>
<dbReference type="PANTHER" id="PTHR33064:SF37">
    <property type="entry name" value="RIBONUCLEASE H"/>
    <property type="match status" value="1"/>
</dbReference>
<dbReference type="InterPro" id="IPR043502">
    <property type="entry name" value="DNA/RNA_pol_sf"/>
</dbReference>
<dbReference type="EMBL" id="JH718314">
    <property type="protein sequence ID" value="EJC97477.1"/>
    <property type="molecule type" value="Genomic_DNA"/>
</dbReference>
<evidence type="ECO:0000313" key="1">
    <source>
        <dbReference type="EMBL" id="EJC97477.1"/>
    </source>
</evidence>